<dbReference type="InterPro" id="IPR015424">
    <property type="entry name" value="PyrdxlP-dep_Trfase"/>
</dbReference>
<dbReference type="PANTHER" id="PTHR43247">
    <property type="entry name" value="PHOSPHOSERINE AMINOTRANSFERASE"/>
    <property type="match status" value="1"/>
</dbReference>
<evidence type="ECO:0000256" key="10">
    <source>
        <dbReference type="ARBA" id="ARBA00049007"/>
    </source>
</evidence>
<dbReference type="PANTHER" id="PTHR43247:SF1">
    <property type="entry name" value="PHOSPHOSERINE AMINOTRANSFERASE"/>
    <property type="match status" value="1"/>
</dbReference>
<keyword evidence="7" id="KW-0808">Transferase</keyword>
<dbReference type="Gene3D" id="3.90.1150.10">
    <property type="entry name" value="Aspartate Aminotransferase, domain 1"/>
    <property type="match status" value="1"/>
</dbReference>
<dbReference type="GO" id="GO:0006564">
    <property type="term" value="P:L-serine biosynthetic process"/>
    <property type="evidence" value="ECO:0007669"/>
    <property type="project" value="UniProtKB-KW"/>
</dbReference>
<comment type="similarity">
    <text evidence="3">Belongs to the class-V pyridoxal-phosphate-dependent aminotransferase family. SerC subfamily.</text>
</comment>
<evidence type="ECO:0000256" key="9">
    <source>
        <dbReference type="ARBA" id="ARBA00023299"/>
    </source>
</evidence>
<evidence type="ECO:0000256" key="8">
    <source>
        <dbReference type="ARBA" id="ARBA00022898"/>
    </source>
</evidence>
<dbReference type="InterPro" id="IPR000192">
    <property type="entry name" value="Aminotrans_V_dom"/>
</dbReference>
<evidence type="ECO:0000313" key="13">
    <source>
        <dbReference type="EMBL" id="CAE0236715.1"/>
    </source>
</evidence>
<dbReference type="SUPFAM" id="SSF53383">
    <property type="entry name" value="PLP-dependent transferases"/>
    <property type="match status" value="1"/>
</dbReference>
<keyword evidence="9" id="KW-0718">Serine biosynthesis</keyword>
<dbReference type="InterPro" id="IPR022278">
    <property type="entry name" value="Pser_aminoTfrase"/>
</dbReference>
<dbReference type="PROSITE" id="PS00595">
    <property type="entry name" value="AA_TRANSFER_CLASS_5"/>
    <property type="match status" value="1"/>
</dbReference>
<evidence type="ECO:0000256" key="6">
    <source>
        <dbReference type="ARBA" id="ARBA00022605"/>
    </source>
</evidence>
<comment type="cofactor">
    <cofactor evidence="1 11">
        <name>pyridoxal 5'-phosphate</name>
        <dbReference type="ChEBI" id="CHEBI:597326"/>
    </cofactor>
</comment>
<dbReference type="GO" id="GO:0004648">
    <property type="term" value="F:O-phospho-L-serine:2-oxoglutarate aminotransferase activity"/>
    <property type="evidence" value="ECO:0007669"/>
    <property type="project" value="UniProtKB-EC"/>
</dbReference>
<dbReference type="GO" id="GO:0030170">
    <property type="term" value="F:pyridoxal phosphate binding"/>
    <property type="evidence" value="ECO:0007669"/>
    <property type="project" value="TreeGrafter"/>
</dbReference>
<dbReference type="InterPro" id="IPR020578">
    <property type="entry name" value="Aminotrans_V_PyrdxlP_BS"/>
</dbReference>
<evidence type="ECO:0000256" key="3">
    <source>
        <dbReference type="ARBA" id="ARBA00006904"/>
    </source>
</evidence>
<feature type="domain" description="Aminotransferase class V" evidence="12">
    <location>
        <begin position="15"/>
        <end position="147"/>
    </location>
</feature>
<evidence type="ECO:0000259" key="12">
    <source>
        <dbReference type="Pfam" id="PF00266"/>
    </source>
</evidence>
<evidence type="ECO:0000256" key="5">
    <source>
        <dbReference type="ARBA" id="ARBA00022576"/>
    </source>
</evidence>
<dbReference type="AlphaFoldDB" id="A0A7S3CTD0"/>
<proteinExistence type="inferred from homology"/>
<keyword evidence="5" id="KW-0032">Aminotransferase</keyword>
<dbReference type="GO" id="GO:0005737">
    <property type="term" value="C:cytoplasm"/>
    <property type="evidence" value="ECO:0007669"/>
    <property type="project" value="TreeGrafter"/>
</dbReference>
<dbReference type="InterPro" id="IPR015422">
    <property type="entry name" value="PyrdxlP-dep_Trfase_small"/>
</dbReference>
<evidence type="ECO:0000256" key="4">
    <source>
        <dbReference type="ARBA" id="ARBA00013030"/>
    </source>
</evidence>
<protein>
    <recommendedName>
        <fullName evidence="4">phosphoserine transaminase</fullName>
        <ecNumber evidence="4">2.6.1.52</ecNumber>
    </recommendedName>
</protein>
<organism evidence="13">
    <name type="scientific">Strombidium rassoulzadegani</name>
    <dbReference type="NCBI Taxonomy" id="1082188"/>
    <lineage>
        <taxon>Eukaryota</taxon>
        <taxon>Sar</taxon>
        <taxon>Alveolata</taxon>
        <taxon>Ciliophora</taxon>
        <taxon>Intramacronucleata</taxon>
        <taxon>Spirotrichea</taxon>
        <taxon>Oligotrichia</taxon>
        <taxon>Strombidiidae</taxon>
        <taxon>Strombidium</taxon>
    </lineage>
</organism>
<accession>A0A7S3CTD0</accession>
<dbReference type="InterPro" id="IPR015421">
    <property type="entry name" value="PyrdxlP-dep_Trfase_major"/>
</dbReference>
<comment type="pathway">
    <text evidence="2">Amino-acid biosynthesis; L-serine biosynthesis; L-serine from 3-phospho-D-glycerate: step 2/3.</text>
</comment>
<evidence type="ECO:0000256" key="1">
    <source>
        <dbReference type="ARBA" id="ARBA00001933"/>
    </source>
</evidence>
<dbReference type="Pfam" id="PF00266">
    <property type="entry name" value="Aminotran_5"/>
    <property type="match status" value="1"/>
</dbReference>
<dbReference type="UniPathway" id="UPA00135">
    <property type="reaction ID" value="UER00197"/>
</dbReference>
<evidence type="ECO:0000256" key="2">
    <source>
        <dbReference type="ARBA" id="ARBA00005099"/>
    </source>
</evidence>
<dbReference type="EC" id="2.6.1.52" evidence="4"/>
<gene>
    <name evidence="13" type="ORF">SRAS04492_LOCUS8523</name>
</gene>
<dbReference type="EMBL" id="HBIA01017199">
    <property type="protein sequence ID" value="CAE0236715.1"/>
    <property type="molecule type" value="Transcribed_RNA"/>
</dbReference>
<comment type="catalytic activity">
    <reaction evidence="10">
        <text>O-phospho-L-serine + 2-oxoglutarate = 3-phosphooxypyruvate + L-glutamate</text>
        <dbReference type="Rhea" id="RHEA:14329"/>
        <dbReference type="ChEBI" id="CHEBI:16810"/>
        <dbReference type="ChEBI" id="CHEBI:18110"/>
        <dbReference type="ChEBI" id="CHEBI:29985"/>
        <dbReference type="ChEBI" id="CHEBI:57524"/>
        <dbReference type="EC" id="2.6.1.52"/>
    </reaction>
</comment>
<keyword evidence="6" id="KW-0028">Amino-acid biosynthesis</keyword>
<sequence>MRKVFNKVKQECGPDTIIVSDMSSAIGSRDLSKMNLWEDIGIIYAGAQKNFGTSGLTYLLVRDDVLERVKRDSEQQRIPIPIMMDWKKQASVSDYFVNTPALLSVQVSQLMCEHMLSKGGISYYEELAKKKSELIYDCLDSSVQANLGRSSADLQFVNKVSPTLRSRMNVPFNVTQDGLDAEQNKELESKLLNELVESGFCGLKGHKSLGGLRASIYNSLELGSVEALVDYLKRYQRKQ</sequence>
<keyword evidence="8" id="KW-0663">Pyridoxal phosphate</keyword>
<reference evidence="13" key="1">
    <citation type="submission" date="2021-01" db="EMBL/GenBank/DDBJ databases">
        <authorList>
            <person name="Corre E."/>
            <person name="Pelletier E."/>
            <person name="Niang G."/>
            <person name="Scheremetjew M."/>
            <person name="Finn R."/>
            <person name="Kale V."/>
            <person name="Holt S."/>
            <person name="Cochrane G."/>
            <person name="Meng A."/>
            <person name="Brown T."/>
            <person name="Cohen L."/>
        </authorList>
    </citation>
    <scope>NUCLEOTIDE SEQUENCE</scope>
    <source>
        <strain evidence="13">Ras09</strain>
    </source>
</reference>
<name>A0A7S3CTD0_9SPIT</name>
<evidence type="ECO:0000256" key="7">
    <source>
        <dbReference type="ARBA" id="ARBA00022679"/>
    </source>
</evidence>
<dbReference type="Gene3D" id="3.40.640.10">
    <property type="entry name" value="Type I PLP-dependent aspartate aminotransferase-like (Major domain)"/>
    <property type="match status" value="1"/>
</dbReference>
<evidence type="ECO:0000256" key="11">
    <source>
        <dbReference type="RuleBase" id="RU004504"/>
    </source>
</evidence>